<dbReference type="Pfam" id="PF00651">
    <property type="entry name" value="BTB"/>
    <property type="match status" value="1"/>
</dbReference>
<name>A0A1I8AXW5_MELHA</name>
<dbReference type="WBParaSite" id="MhA1_Contig1048.frz3.gene2">
    <property type="protein sequence ID" value="MhA1_Contig1048.frz3.gene2"/>
    <property type="gene ID" value="MhA1_Contig1048.frz3.gene2"/>
</dbReference>
<dbReference type="InterPro" id="IPR011333">
    <property type="entry name" value="SKP1/BTB/POZ_sf"/>
</dbReference>
<evidence type="ECO:0000259" key="1">
    <source>
        <dbReference type="Pfam" id="PF00651"/>
    </source>
</evidence>
<dbReference type="CDD" id="cd18186">
    <property type="entry name" value="BTB_POZ_ZBTB_KLHL-like"/>
    <property type="match status" value="1"/>
</dbReference>
<organism evidence="2 3">
    <name type="scientific">Meloidogyne hapla</name>
    <name type="common">Root-knot nematode worm</name>
    <dbReference type="NCBI Taxonomy" id="6305"/>
    <lineage>
        <taxon>Eukaryota</taxon>
        <taxon>Metazoa</taxon>
        <taxon>Ecdysozoa</taxon>
        <taxon>Nematoda</taxon>
        <taxon>Chromadorea</taxon>
        <taxon>Rhabditida</taxon>
        <taxon>Tylenchina</taxon>
        <taxon>Tylenchomorpha</taxon>
        <taxon>Tylenchoidea</taxon>
        <taxon>Meloidogynidae</taxon>
        <taxon>Meloidogyninae</taxon>
        <taxon>Meloidogyne</taxon>
    </lineage>
</organism>
<accession>A0A1I8AXW5</accession>
<feature type="domain" description="BTB" evidence="1">
    <location>
        <begin position="1"/>
        <end position="70"/>
    </location>
</feature>
<dbReference type="Proteomes" id="UP000095281">
    <property type="component" value="Unplaced"/>
</dbReference>
<evidence type="ECO:0000313" key="2">
    <source>
        <dbReference type="Proteomes" id="UP000095281"/>
    </source>
</evidence>
<dbReference type="Gene3D" id="3.30.710.10">
    <property type="entry name" value="Potassium Channel Kv1.1, Chain A"/>
    <property type="match status" value="1"/>
</dbReference>
<sequence length="120" mass="14025">MFEQNGMIEAQNGEIQIIDCSVECFRAMIEYFYSGEIDKNILKNFAEELFSIAHKYEVITLMEICEKFMILNIDNTNLIKRCHCVELYNPTKLEEACIKYINDNRTTFLESNGMEGIKSE</sequence>
<dbReference type="SUPFAM" id="SSF54695">
    <property type="entry name" value="POZ domain"/>
    <property type="match status" value="1"/>
</dbReference>
<dbReference type="InterPro" id="IPR000210">
    <property type="entry name" value="BTB/POZ_dom"/>
</dbReference>
<dbReference type="AlphaFoldDB" id="A0A1I8AXW5"/>
<dbReference type="PANTHER" id="PTHR24413">
    <property type="entry name" value="SPECKLE-TYPE POZ PROTEIN"/>
    <property type="match status" value="1"/>
</dbReference>
<proteinExistence type="predicted"/>
<keyword evidence="2" id="KW-1185">Reference proteome</keyword>
<protein>
    <submittedName>
        <fullName evidence="3">BTB domain-containing protein</fullName>
    </submittedName>
</protein>
<evidence type="ECO:0000313" key="3">
    <source>
        <dbReference type="WBParaSite" id="MhA1_Contig1048.frz3.gene2"/>
    </source>
</evidence>
<reference evidence="3" key="1">
    <citation type="submission" date="2016-11" db="UniProtKB">
        <authorList>
            <consortium name="WormBaseParasite"/>
        </authorList>
    </citation>
    <scope>IDENTIFICATION</scope>
</reference>